<comment type="similarity">
    <text evidence="1 4">Belongs to the glycosyl hydrolase 1 family.</text>
</comment>
<dbReference type="OrthoDB" id="249932at2759"/>
<dbReference type="EMBL" id="LNIX01000018">
    <property type="protein sequence ID" value="OXA45217.1"/>
    <property type="molecule type" value="Genomic_DNA"/>
</dbReference>
<dbReference type="SUPFAM" id="SSF63748">
    <property type="entry name" value="Tudor/PWWP/MBT"/>
    <property type="match status" value="1"/>
</dbReference>
<evidence type="ECO:0000313" key="7">
    <source>
        <dbReference type="Proteomes" id="UP000198287"/>
    </source>
</evidence>
<dbReference type="InterPro" id="IPR017853">
    <property type="entry name" value="GH"/>
</dbReference>
<dbReference type="InterPro" id="IPR001360">
    <property type="entry name" value="Glyco_hydro_1"/>
</dbReference>
<protein>
    <submittedName>
        <fullName evidence="6">Lactase-phlorizin hydrolase</fullName>
    </submittedName>
</protein>
<evidence type="ECO:0000256" key="2">
    <source>
        <dbReference type="ARBA" id="ARBA00022801"/>
    </source>
</evidence>
<evidence type="ECO:0000256" key="3">
    <source>
        <dbReference type="ARBA" id="ARBA00023295"/>
    </source>
</evidence>
<evidence type="ECO:0000313" key="6">
    <source>
        <dbReference type="EMBL" id="OXA45217.1"/>
    </source>
</evidence>
<dbReference type="SUPFAM" id="SSF51445">
    <property type="entry name" value="(Trans)glycosidases"/>
    <property type="match status" value="1"/>
</dbReference>
<dbReference type="Pfam" id="PF00567">
    <property type="entry name" value="TUDOR"/>
    <property type="match status" value="1"/>
</dbReference>
<dbReference type="Proteomes" id="UP000198287">
    <property type="component" value="Unassembled WGS sequence"/>
</dbReference>
<feature type="domain" description="Tudor" evidence="5">
    <location>
        <begin position="1"/>
        <end position="94"/>
    </location>
</feature>
<dbReference type="InterPro" id="IPR002999">
    <property type="entry name" value="Tudor"/>
</dbReference>
<dbReference type="Gene3D" id="2.30.30.140">
    <property type="match status" value="1"/>
</dbReference>
<keyword evidence="7" id="KW-1185">Reference proteome</keyword>
<accession>A0A226DKL9</accession>
<evidence type="ECO:0000256" key="4">
    <source>
        <dbReference type="RuleBase" id="RU003690"/>
    </source>
</evidence>
<name>A0A226DKL9_FOLCA</name>
<keyword evidence="3" id="KW-0326">Glycosidase</keyword>
<organism evidence="6 7">
    <name type="scientific">Folsomia candida</name>
    <name type="common">Springtail</name>
    <dbReference type="NCBI Taxonomy" id="158441"/>
    <lineage>
        <taxon>Eukaryota</taxon>
        <taxon>Metazoa</taxon>
        <taxon>Ecdysozoa</taxon>
        <taxon>Arthropoda</taxon>
        <taxon>Hexapoda</taxon>
        <taxon>Collembola</taxon>
        <taxon>Entomobryomorpha</taxon>
        <taxon>Isotomoidea</taxon>
        <taxon>Isotomidae</taxon>
        <taxon>Proisotominae</taxon>
        <taxon>Folsomia</taxon>
    </lineage>
</organism>
<evidence type="ECO:0000259" key="5">
    <source>
        <dbReference type="Pfam" id="PF00567"/>
    </source>
</evidence>
<reference evidence="6 7" key="1">
    <citation type="submission" date="2015-12" db="EMBL/GenBank/DDBJ databases">
        <title>The genome of Folsomia candida.</title>
        <authorList>
            <person name="Faddeeva A."/>
            <person name="Derks M.F."/>
            <person name="Anvar Y."/>
            <person name="Smit S."/>
            <person name="Van Straalen N."/>
            <person name="Roelofs D."/>
        </authorList>
    </citation>
    <scope>NUCLEOTIDE SEQUENCE [LARGE SCALE GENOMIC DNA]</scope>
    <source>
        <strain evidence="6 7">VU population</strain>
        <tissue evidence="6">Whole body</tissue>
    </source>
</reference>
<gene>
    <name evidence="6" type="ORF">Fcan01_20265</name>
</gene>
<dbReference type="GO" id="GO:0008422">
    <property type="term" value="F:beta-glucosidase activity"/>
    <property type="evidence" value="ECO:0007669"/>
    <property type="project" value="TreeGrafter"/>
</dbReference>
<proteinExistence type="inferred from homology"/>
<dbReference type="AlphaFoldDB" id="A0A226DKL9"/>
<dbReference type="PANTHER" id="PTHR10353:SF36">
    <property type="entry name" value="LP05116P"/>
    <property type="match status" value="1"/>
</dbReference>
<dbReference type="Gene3D" id="3.20.20.80">
    <property type="entry name" value="Glycosidases"/>
    <property type="match status" value="1"/>
</dbReference>
<dbReference type="PANTHER" id="PTHR10353">
    <property type="entry name" value="GLYCOSYL HYDROLASE"/>
    <property type="match status" value="1"/>
</dbReference>
<keyword evidence="2 6" id="KW-0378">Hydrolase</keyword>
<dbReference type="Pfam" id="PF00232">
    <property type="entry name" value="Glyco_hydro_1"/>
    <property type="match status" value="1"/>
</dbReference>
<sequence>MSEKLQAYFQNDDTKIPPETYEPGTLCVIENYDGIFRAKILQILTRTEPQYPKSLRVLCIDSGFFGILHPEKVYLMPQEFRNIPQLSVELVLANLQSLESGVSYSGAEISRAVDATVDRILLGRVLFSMVDTVWVNPLVDVQKDYADVQTQSSVRLDLIRIRCAKENDTHMIKLFKLGRDTGFTCPELEALENSPIKDVVYMSQFFGYGEKFEWAFVPTSTPENPKSFAMWSTFTRNPYCIFATQTKFEKLLDAVNTELDACIKGHISGRCSQYNKQFKTWYQSGLMVAVKDRITERWIREETKHCVHNVIKAHARTYRLYDKVFRPIQGGKIGMGLISYWVESRDSRNHNHKILAETALQIQWGSFAHPIVFGKYPAGYNEAIYTLNKKLGLSSPPLEFTLAESAEIRGT</sequence>
<comment type="caution">
    <text evidence="6">The sequence shown here is derived from an EMBL/GenBank/DDBJ whole genome shotgun (WGS) entry which is preliminary data.</text>
</comment>
<evidence type="ECO:0000256" key="1">
    <source>
        <dbReference type="ARBA" id="ARBA00010838"/>
    </source>
</evidence>
<dbReference type="GO" id="GO:0005975">
    <property type="term" value="P:carbohydrate metabolic process"/>
    <property type="evidence" value="ECO:0007669"/>
    <property type="project" value="InterPro"/>
</dbReference>